<accession>A0A8J6B529</accession>
<feature type="region of interest" description="Disordered" evidence="1">
    <location>
        <begin position="1007"/>
        <end position="1061"/>
    </location>
</feature>
<sequence length="1166" mass="125170">MELRVQNAVRTGVLPGAADIFLLKSRNLEAPIIFRTSRRVGSEKLSTPAYYGIDGRKYKFRFLRRYKFSPVAAISPSARLIAVALLDGQTLIMKDLPAPTELTFTVQSPVPPNSISIIPPVGEDAALKILTPGQKHLRNVVKLQRREQTDGKKKYPDRLWVNESGTILVALQEHQLWTWQPTEWKSFPHAVSDDVEVQLWREGGQVWSVEPQDGGPCVMRSWDLLTGDQITARQGPAGTVTAFSVHASRPIVALATTGPSLSDIATTIVHLDRGTFTTIALGCMTAQKLGVAAGSNKAGLHAVSALQWAGDALFILTRAGELAVSPLFQHPAPLSVTNVSHKVAATGAIAAPITAEHGFLVDVLQTMLGGAGGERDANGPIRMRVPPDYGDPDRITLLAANDIDVVMLEVATTTRPTLLRDSLGYVTRLDYTLAWPGLLGLLLEMQARTPARDLALLPMTGVDCEFTQTAEAVLGLGTLPAVTAVATALARVLESGRSRITPLGLPLVVVDRIVAKLTTDVRIGLKDGVLTPIDAAIVFKAITQVGRDAVAVFGAQQRLLASIRAWADNVTGIARTRALCHATHMARCLDARPVTAPCYGPVPDDRLDRDVEKGVGAAVTARLVNAVAAEDIKKAGELVFSRVLSLSRSEFHALCVAVRASSDTPSAPCPAVYEGALPAMQVFVATVSGLFARKPVRVPLPNRTRPAAAIQCGRLRMALTGKTHDLIIWASTASVAISMAVLRTPPLRMAKAMVRLMPECWKEVLTVLLWARSNQAGWGVVYGPELAGDVDAAILFLREHGQTAGLPDYGPTMPSPGKTVGPLMPEQPVDAMTSPMVSFEDQHPAAPAAALAFNRTMPVFLPTLLRGQQVRLDTRKKSASSVEGLAVPSLSRGAHRAGSGAVPALLRPRDRGIVQDTEPLVQKVQAEPVTMTTGLPKKAVKVPRVEPAQHERARPVASYVPAFGHRLPDSNQYVRTRAGRPHGQLQHPGGSPTPKVTVMPLRTVVESVEDGSGPAEVERISASGPAEQSPKSGPMPETLPVVPEPAPTPALRKPESVSPVREPRLDESFVVTGVQDVPPPRYTFPKPKPVRTEPLYAKPRPALRSAELGFEAKRSLGHLRDRLDMLIPQDVRIGGSGSGLKPLREMSNAELQAHLEYLKTHGPEPV</sequence>
<proteinExistence type="predicted"/>
<evidence type="ECO:0000313" key="3">
    <source>
        <dbReference type="Proteomes" id="UP000717585"/>
    </source>
</evidence>
<keyword evidence="3" id="KW-1185">Reference proteome</keyword>
<organism evidence="2 3">
    <name type="scientific">Carpediemonas membranifera</name>
    <dbReference type="NCBI Taxonomy" id="201153"/>
    <lineage>
        <taxon>Eukaryota</taxon>
        <taxon>Metamonada</taxon>
        <taxon>Carpediemonas-like organisms</taxon>
        <taxon>Carpediemonas</taxon>
    </lineage>
</organism>
<dbReference type="Proteomes" id="UP000717585">
    <property type="component" value="Unassembled WGS sequence"/>
</dbReference>
<reference evidence="2" key="1">
    <citation type="submission" date="2021-05" db="EMBL/GenBank/DDBJ databases">
        <title>A free-living protist that lacks canonical eukaryotic 1 DNA replication and segregation systems.</title>
        <authorList>
            <person name="Salas-Leiva D.E."/>
            <person name="Tromer E.C."/>
            <person name="Curtis B.A."/>
            <person name="Jerlstrom-Hultqvist J."/>
            <person name="Kolisko M."/>
            <person name="Yi Z."/>
            <person name="Salas-Leiva J.S."/>
            <person name="Gallot-Lavallee L."/>
            <person name="Kops G.J.P.L."/>
            <person name="Archibald J.M."/>
            <person name="Simpson A.G.B."/>
            <person name="Roger A.J."/>
        </authorList>
    </citation>
    <scope>NUCLEOTIDE SEQUENCE</scope>
    <source>
        <strain evidence="2">BICM</strain>
    </source>
</reference>
<evidence type="ECO:0000256" key="1">
    <source>
        <dbReference type="SAM" id="MobiDB-lite"/>
    </source>
</evidence>
<gene>
    <name evidence="2" type="ORF">J8273_8247</name>
</gene>
<dbReference type="EMBL" id="JAHDYR010000066">
    <property type="protein sequence ID" value="KAG9390207.1"/>
    <property type="molecule type" value="Genomic_DNA"/>
</dbReference>
<dbReference type="SUPFAM" id="SSF69322">
    <property type="entry name" value="Tricorn protease domain 2"/>
    <property type="match status" value="1"/>
</dbReference>
<dbReference type="AlphaFoldDB" id="A0A8J6B529"/>
<comment type="caution">
    <text evidence="2">The sequence shown here is derived from an EMBL/GenBank/DDBJ whole genome shotgun (WGS) entry which is preliminary data.</text>
</comment>
<name>A0A8J6B529_9EUKA</name>
<evidence type="ECO:0000313" key="2">
    <source>
        <dbReference type="EMBL" id="KAG9390207.1"/>
    </source>
</evidence>
<protein>
    <submittedName>
        <fullName evidence="2">Uncharacterized protein</fullName>
    </submittedName>
</protein>